<organism evidence="16 17">
    <name type="scientific">Thalassotalea fonticola</name>
    <dbReference type="NCBI Taxonomy" id="3065649"/>
    <lineage>
        <taxon>Bacteria</taxon>
        <taxon>Pseudomonadati</taxon>
        <taxon>Pseudomonadota</taxon>
        <taxon>Gammaproteobacteria</taxon>
        <taxon>Alteromonadales</taxon>
        <taxon>Colwelliaceae</taxon>
        <taxon>Thalassotalea</taxon>
    </lineage>
</organism>
<dbReference type="NCBIfam" id="NF002904">
    <property type="entry name" value="PRK03512.1"/>
    <property type="match status" value="1"/>
</dbReference>
<dbReference type="HAMAP" id="MF_00097">
    <property type="entry name" value="TMP_synthase"/>
    <property type="match status" value="1"/>
</dbReference>
<name>A0ABZ0GMZ6_9GAMM</name>
<feature type="binding site" evidence="13">
    <location>
        <position position="431"/>
    </location>
    <ligand>
        <name>4-amino-2-methyl-5-(diphosphooxymethyl)pyrimidine</name>
        <dbReference type="ChEBI" id="CHEBI:57841"/>
    </ligand>
</feature>
<keyword evidence="5" id="KW-0418">Kinase</keyword>
<feature type="binding site" evidence="13">
    <location>
        <begin position="331"/>
        <end position="335"/>
    </location>
    <ligand>
        <name>4-amino-2-methyl-5-(diphosphooxymethyl)pyrimidine</name>
        <dbReference type="ChEBI" id="CHEBI:57841"/>
    </ligand>
</feature>
<dbReference type="Proteomes" id="UP001301442">
    <property type="component" value="Chromosome"/>
</dbReference>
<keyword evidence="4" id="KW-0547">Nucleotide-binding</keyword>
<keyword evidence="6" id="KW-0067">ATP-binding</keyword>
<evidence type="ECO:0000313" key="16">
    <source>
        <dbReference type="EMBL" id="WOH37128.1"/>
    </source>
</evidence>
<evidence type="ECO:0000259" key="15">
    <source>
        <dbReference type="Pfam" id="PF08543"/>
    </source>
</evidence>
<dbReference type="InterPro" id="IPR029056">
    <property type="entry name" value="Ribokinase-like"/>
</dbReference>
<feature type="binding site" evidence="13">
    <location>
        <position position="402"/>
    </location>
    <ligand>
        <name>4-amino-2-methyl-5-(diphosphooxymethyl)pyrimidine</name>
        <dbReference type="ChEBI" id="CHEBI:57841"/>
    </ligand>
</feature>
<evidence type="ECO:0000256" key="13">
    <source>
        <dbReference type="HAMAP-Rule" id="MF_00097"/>
    </source>
</evidence>
<comment type="similarity">
    <text evidence="13">Belongs to the thiamine-phosphate synthase family.</text>
</comment>
<feature type="domain" description="Pyridoxamine kinase/Phosphomethylpyrimidine kinase" evidence="15">
    <location>
        <begin position="19"/>
        <end position="261"/>
    </location>
</feature>
<dbReference type="Pfam" id="PF02581">
    <property type="entry name" value="TMP-TENI"/>
    <property type="match status" value="1"/>
</dbReference>
<proteinExistence type="inferred from homology"/>
<evidence type="ECO:0000256" key="3">
    <source>
        <dbReference type="ARBA" id="ARBA00022723"/>
    </source>
</evidence>
<evidence type="ECO:0000256" key="5">
    <source>
        <dbReference type="ARBA" id="ARBA00022777"/>
    </source>
</evidence>
<dbReference type="CDD" id="cd01169">
    <property type="entry name" value="HMPP_kinase"/>
    <property type="match status" value="1"/>
</dbReference>
<dbReference type="InterPro" id="IPR036206">
    <property type="entry name" value="ThiamineP_synth_sf"/>
</dbReference>
<feature type="binding site" evidence="13">
    <location>
        <begin position="480"/>
        <end position="481"/>
    </location>
    <ligand>
        <name>2-[(2R,5Z)-2-carboxy-4-methylthiazol-5(2H)-ylidene]ethyl phosphate</name>
        <dbReference type="ChEBI" id="CHEBI:62899"/>
    </ligand>
</feature>
<dbReference type="PANTHER" id="PTHR20858:SF17">
    <property type="entry name" value="HYDROXYMETHYLPYRIMIDINE_PHOSPHOMETHYLPYRIMIDINE KINASE THI20-RELATED"/>
    <property type="match status" value="1"/>
</dbReference>
<evidence type="ECO:0000313" key="17">
    <source>
        <dbReference type="Proteomes" id="UP001301442"/>
    </source>
</evidence>
<dbReference type="RefSeq" id="WP_348395922.1">
    <property type="nucleotide sequence ID" value="NZ_CP136600.1"/>
</dbReference>
<evidence type="ECO:0000256" key="4">
    <source>
        <dbReference type="ARBA" id="ARBA00022741"/>
    </source>
</evidence>
<evidence type="ECO:0000256" key="1">
    <source>
        <dbReference type="ARBA" id="ARBA00005165"/>
    </source>
</evidence>
<accession>A0ABZ0GMZ6</accession>
<dbReference type="InterPro" id="IPR004399">
    <property type="entry name" value="HMP/HMP-P_kinase_dom"/>
</dbReference>
<feature type="binding site" evidence="13">
    <location>
        <position position="364"/>
    </location>
    <ligand>
        <name>Mg(2+)</name>
        <dbReference type="ChEBI" id="CHEBI:18420"/>
    </ligand>
</feature>
<feature type="binding site" evidence="13">
    <location>
        <position position="383"/>
    </location>
    <ligand>
        <name>Mg(2+)</name>
        <dbReference type="ChEBI" id="CHEBI:18420"/>
    </ligand>
</feature>
<keyword evidence="9" id="KW-0511">Multifunctional enzyme</keyword>
<evidence type="ECO:0000256" key="2">
    <source>
        <dbReference type="ARBA" id="ARBA00022679"/>
    </source>
</evidence>
<evidence type="ECO:0000259" key="14">
    <source>
        <dbReference type="Pfam" id="PF02581"/>
    </source>
</evidence>
<dbReference type="InterPro" id="IPR013749">
    <property type="entry name" value="PM/HMP-P_kinase-1"/>
</dbReference>
<comment type="function">
    <text evidence="13">Condenses 4-methyl-5-(beta-hydroxyethyl)thiazole monophosphate (THZ-P) and 2-methyl-4-amino-5-hydroxymethyl pyrimidine pyrophosphate (HMP-PP) to form thiamine monophosphate (TMP).</text>
</comment>
<feature type="binding site" evidence="13">
    <location>
        <position position="460"/>
    </location>
    <ligand>
        <name>2-[(2R,5Z)-2-carboxy-4-methylthiazol-5(2H)-ylidene]ethyl phosphate</name>
        <dbReference type="ChEBI" id="CHEBI:62899"/>
    </ligand>
</feature>
<evidence type="ECO:0000256" key="8">
    <source>
        <dbReference type="ARBA" id="ARBA00022977"/>
    </source>
</evidence>
<keyword evidence="2 13" id="KW-0808">Transferase</keyword>
<dbReference type="Pfam" id="PF08543">
    <property type="entry name" value="Phos_pyr_kin"/>
    <property type="match status" value="1"/>
</dbReference>
<dbReference type="InterPro" id="IPR013785">
    <property type="entry name" value="Aldolase_TIM"/>
</dbReference>
<comment type="cofactor">
    <cofactor evidence="13">
        <name>Mg(2+)</name>
        <dbReference type="ChEBI" id="CHEBI:18420"/>
    </cofactor>
    <text evidence="13">Binds 1 Mg(2+) ion per subunit.</text>
</comment>
<dbReference type="NCBIfam" id="TIGR00693">
    <property type="entry name" value="thiE"/>
    <property type="match status" value="1"/>
</dbReference>
<dbReference type="EC" id="2.5.1.3" evidence="13"/>
<evidence type="ECO:0000256" key="7">
    <source>
        <dbReference type="ARBA" id="ARBA00022842"/>
    </source>
</evidence>
<keyword evidence="8 13" id="KW-0784">Thiamine biosynthesis</keyword>
<keyword evidence="3 13" id="KW-0479">Metal-binding</keyword>
<dbReference type="EMBL" id="CP136600">
    <property type="protein sequence ID" value="WOH37128.1"/>
    <property type="molecule type" value="Genomic_DNA"/>
</dbReference>
<evidence type="ECO:0000256" key="6">
    <source>
        <dbReference type="ARBA" id="ARBA00022840"/>
    </source>
</evidence>
<dbReference type="Gene3D" id="3.20.20.70">
    <property type="entry name" value="Aldolase class I"/>
    <property type="match status" value="1"/>
</dbReference>
<keyword evidence="7 13" id="KW-0460">Magnesium</keyword>
<dbReference type="InterPro" id="IPR034291">
    <property type="entry name" value="TMP_synthase"/>
</dbReference>
<feature type="domain" description="Thiamine phosphate synthase/TenI" evidence="14">
    <location>
        <begin position="314"/>
        <end position="483"/>
    </location>
</feature>
<dbReference type="InterPro" id="IPR022998">
    <property type="entry name" value="ThiamineP_synth_TenI"/>
</dbReference>
<comment type="pathway">
    <text evidence="1 13">Cofactor biosynthesis; thiamine diphosphate biosynthesis; thiamine phosphate from 4-amino-2-methyl-5-diphosphomethylpyrimidine and 4-methyl-5-(2-phosphoethyl)-thiazole: step 1/1.</text>
</comment>
<evidence type="ECO:0000256" key="9">
    <source>
        <dbReference type="ARBA" id="ARBA00023268"/>
    </source>
</evidence>
<comment type="catalytic activity">
    <reaction evidence="12 13">
        <text>2-[(2R,5Z)-2-carboxy-4-methylthiazol-5(2H)-ylidene]ethyl phosphate + 4-amino-2-methyl-5-(diphosphooxymethyl)pyrimidine + 2 H(+) = thiamine phosphate + CO2 + diphosphate</text>
        <dbReference type="Rhea" id="RHEA:47844"/>
        <dbReference type="ChEBI" id="CHEBI:15378"/>
        <dbReference type="ChEBI" id="CHEBI:16526"/>
        <dbReference type="ChEBI" id="CHEBI:33019"/>
        <dbReference type="ChEBI" id="CHEBI:37575"/>
        <dbReference type="ChEBI" id="CHEBI:57841"/>
        <dbReference type="ChEBI" id="CHEBI:62899"/>
        <dbReference type="EC" id="2.5.1.3"/>
    </reaction>
</comment>
<feature type="binding site" evidence="13">
    <location>
        <position position="363"/>
    </location>
    <ligand>
        <name>4-amino-2-methyl-5-(diphosphooxymethyl)pyrimidine</name>
        <dbReference type="ChEBI" id="CHEBI:57841"/>
    </ligand>
</feature>
<dbReference type="CDD" id="cd00564">
    <property type="entry name" value="TMP_TenI"/>
    <property type="match status" value="1"/>
</dbReference>
<dbReference type="Gene3D" id="3.40.1190.20">
    <property type="match status" value="1"/>
</dbReference>
<dbReference type="SUPFAM" id="SSF51391">
    <property type="entry name" value="Thiamin phosphate synthase"/>
    <property type="match status" value="1"/>
</dbReference>
<evidence type="ECO:0000256" key="11">
    <source>
        <dbReference type="ARBA" id="ARBA00047851"/>
    </source>
</evidence>
<evidence type="ECO:0000256" key="12">
    <source>
        <dbReference type="ARBA" id="ARBA00047883"/>
    </source>
</evidence>
<feature type="binding site" evidence="13">
    <location>
        <begin position="428"/>
        <end position="430"/>
    </location>
    <ligand>
        <name>2-[(2R,5Z)-2-carboxy-4-methylthiazol-5(2H)-ylidene]ethyl phosphate</name>
        <dbReference type="ChEBI" id="CHEBI:62899"/>
    </ligand>
</feature>
<reference evidence="16 17" key="1">
    <citation type="submission" date="2023-09" db="EMBL/GenBank/DDBJ databases">
        <authorList>
            <person name="Qi X."/>
        </authorList>
    </citation>
    <scope>NUCLEOTIDE SEQUENCE [LARGE SCALE GENOMIC DNA]</scope>
    <source>
        <strain evidence="16 17">S1-1</strain>
    </source>
</reference>
<gene>
    <name evidence="13 16" type="primary">thiE</name>
    <name evidence="16" type="ORF">RI844_17445</name>
</gene>
<dbReference type="GO" id="GO:0004789">
    <property type="term" value="F:thiamine-phosphate diphosphorylase activity"/>
    <property type="evidence" value="ECO:0007669"/>
    <property type="project" value="UniProtKB-EC"/>
</dbReference>
<evidence type="ECO:0000256" key="10">
    <source>
        <dbReference type="ARBA" id="ARBA00047334"/>
    </source>
</evidence>
<comment type="catalytic activity">
    <reaction evidence="10 13">
        <text>4-methyl-5-(2-phosphooxyethyl)-thiazole + 4-amino-2-methyl-5-(diphosphooxymethyl)pyrimidine + H(+) = thiamine phosphate + diphosphate</text>
        <dbReference type="Rhea" id="RHEA:22328"/>
        <dbReference type="ChEBI" id="CHEBI:15378"/>
        <dbReference type="ChEBI" id="CHEBI:33019"/>
        <dbReference type="ChEBI" id="CHEBI:37575"/>
        <dbReference type="ChEBI" id="CHEBI:57841"/>
        <dbReference type="ChEBI" id="CHEBI:58296"/>
        <dbReference type="EC" id="2.5.1.3"/>
    </reaction>
</comment>
<sequence length="506" mass="54583">MTIKPVSLKPIVWTISGADCSGGAGISADIKTLHSLGCEVCHFITANTVQNSNQLIAVNATECQVLQQQVDALKTDKPPAVIKVGLIVTLQQVHWLVAVLTQLKAANEKLVVVFDPVGSASVGGKFHDLTADSLTVLLPLIDVVTPNMLEAQVLANDNTDKVDLLAKGILKLGATAVVIKGGHSNQQVMEDYCLANIDDEQHVFQLASEKVNSDFSHGGGCSFASALAAYLANNHLLRDALTLTKAFINQGLKHHQGIKGYYGAFEQLGKANNANDYPQICGQLAEHYKALPAFKSLGIERDGSQGLGLYPVVDSLEWLTHLLPLGLEIIQLRLKNLEQDQLEQQIKQAVALCQATNTRLFINDYWQLAIKYQAYGVHLGQEDLQTADLHAIEQAGIRLGISTHGCYEFLLAQQLQPSYLAIGAIFPTVTKNMTGQIQGVDTLSHTLKLARHIPVVAIGGISLTRSEDVWATGVDSLAVVTAITQAEKPEQAVKDFQQLMSIPAGN</sequence>
<keyword evidence="17" id="KW-1185">Reference proteome</keyword>
<dbReference type="SUPFAM" id="SSF53613">
    <property type="entry name" value="Ribokinase-like"/>
    <property type="match status" value="1"/>
</dbReference>
<dbReference type="PANTHER" id="PTHR20858">
    <property type="entry name" value="PHOSPHOMETHYLPYRIMIDINE KINASE"/>
    <property type="match status" value="1"/>
</dbReference>
<protein>
    <recommendedName>
        <fullName evidence="13">Thiamine-phosphate synthase</fullName>
        <shortName evidence="13">TP synthase</shortName>
        <shortName evidence="13">TPS</shortName>
        <ecNumber evidence="13">2.5.1.3</ecNumber>
    </recommendedName>
    <alternativeName>
        <fullName evidence="13">Thiamine-phosphate pyrophosphorylase</fullName>
        <shortName evidence="13">TMP pyrophosphorylase</shortName>
        <shortName evidence="13">TMP-PPase</shortName>
    </alternativeName>
</protein>
<comment type="catalytic activity">
    <reaction evidence="11 13">
        <text>2-(2-carboxy-4-methylthiazol-5-yl)ethyl phosphate + 4-amino-2-methyl-5-(diphosphooxymethyl)pyrimidine + 2 H(+) = thiamine phosphate + CO2 + diphosphate</text>
        <dbReference type="Rhea" id="RHEA:47848"/>
        <dbReference type="ChEBI" id="CHEBI:15378"/>
        <dbReference type="ChEBI" id="CHEBI:16526"/>
        <dbReference type="ChEBI" id="CHEBI:33019"/>
        <dbReference type="ChEBI" id="CHEBI:37575"/>
        <dbReference type="ChEBI" id="CHEBI:57841"/>
        <dbReference type="ChEBI" id="CHEBI:62890"/>
        <dbReference type="EC" id="2.5.1.3"/>
    </reaction>
</comment>